<keyword evidence="3" id="KW-0812">Transmembrane</keyword>
<feature type="region of interest" description="Disordered" evidence="2">
    <location>
        <begin position="92"/>
        <end position="114"/>
    </location>
</feature>
<protein>
    <recommendedName>
        <fullName evidence="4">J domain-containing protein</fullName>
    </recommendedName>
</protein>
<reference evidence="5 6" key="1">
    <citation type="submission" date="2015-11" db="EMBL/GenBank/DDBJ databases">
        <title>Solirubrum puertoriconensis gen. nov. an environmental bacteria isolated in Puerto Rico.</title>
        <authorList>
            <person name="Cuebas-Irizarry M.F."/>
            <person name="Montalvo-Rodriguez R."/>
        </authorList>
    </citation>
    <scope>NUCLEOTIDE SEQUENCE [LARGE SCALE GENOMIC DNA]</scope>
    <source>
        <strain evidence="5 6">MC1A</strain>
    </source>
</reference>
<keyword evidence="3" id="KW-0472">Membrane</keyword>
<evidence type="ECO:0000256" key="1">
    <source>
        <dbReference type="PROSITE-ProRule" id="PRU00339"/>
    </source>
</evidence>
<dbReference type="Gene3D" id="1.25.40.10">
    <property type="entry name" value="Tetratricopeptide repeat domain"/>
    <property type="match status" value="2"/>
</dbReference>
<dbReference type="SUPFAM" id="SSF46565">
    <property type="entry name" value="Chaperone J-domain"/>
    <property type="match status" value="1"/>
</dbReference>
<keyword evidence="6" id="KW-1185">Reference proteome</keyword>
<dbReference type="InterPro" id="IPR052758">
    <property type="entry name" value="SRC_co-chaperone"/>
</dbReference>
<feature type="repeat" description="TPR" evidence="1">
    <location>
        <begin position="227"/>
        <end position="260"/>
    </location>
</feature>
<dbReference type="SUPFAM" id="SSF48452">
    <property type="entry name" value="TPR-like"/>
    <property type="match status" value="1"/>
</dbReference>
<dbReference type="InterPro" id="IPR001623">
    <property type="entry name" value="DnaJ_domain"/>
</dbReference>
<dbReference type="PROSITE" id="PS50076">
    <property type="entry name" value="DNAJ_2"/>
    <property type="match status" value="1"/>
</dbReference>
<dbReference type="EMBL" id="LNAL01000008">
    <property type="protein sequence ID" value="KUG06018.1"/>
    <property type="molecule type" value="Genomic_DNA"/>
</dbReference>
<dbReference type="InterPro" id="IPR011990">
    <property type="entry name" value="TPR-like_helical_dom_sf"/>
</dbReference>
<accession>A0A9X0HHJ3</accession>
<evidence type="ECO:0000313" key="5">
    <source>
        <dbReference type="EMBL" id="KUG06018.1"/>
    </source>
</evidence>
<evidence type="ECO:0000259" key="4">
    <source>
        <dbReference type="PROSITE" id="PS50076"/>
    </source>
</evidence>
<dbReference type="Proteomes" id="UP000054223">
    <property type="component" value="Unassembled WGS sequence"/>
</dbReference>
<sequence>MSQTLYQVLGIAPTATLADIKQAYKQLALRYHPDRNGGSKLHEEHFKAVVAAYKVLSDQARRASYDHQLHLAKLRADEAQRTQAFRPQAQHVYGVPMPPPQPLRTRRPASSAERHYVRRQKARFTRKDYILVIGLLLGVALFALGVKFVMERVAASTNYQDGLKAYARRRWGTAHGFMSETLEVQPGHVGALRRRGEIEQLIYRNYAAANTNYKAALRETDNKLLAAELLYRIGQCETQLGKHKAAVHNFSRALALDTALTGAWLARGEVSLFEQRRFIAAARDFSIGLRQRASQHSPSVKWLTYRGLAYFKLGDYPAALADYQQVLLMKPNNGQIYFLLGRVAQKQERKGAACEFFRRGARLGYLPAVDATRRNGCGR</sequence>
<keyword evidence="1" id="KW-0802">TPR repeat</keyword>
<comment type="caution">
    <text evidence="5">The sequence shown here is derived from an EMBL/GenBank/DDBJ whole genome shotgun (WGS) entry which is preliminary data.</text>
</comment>
<dbReference type="SMART" id="SM00271">
    <property type="entry name" value="DnaJ"/>
    <property type="match status" value="1"/>
</dbReference>
<dbReference type="Pfam" id="PF13432">
    <property type="entry name" value="TPR_16"/>
    <property type="match status" value="1"/>
</dbReference>
<dbReference type="RefSeq" id="WP_059071713.1">
    <property type="nucleotide sequence ID" value="NZ_LNAL01000008.1"/>
</dbReference>
<evidence type="ECO:0000256" key="3">
    <source>
        <dbReference type="SAM" id="Phobius"/>
    </source>
</evidence>
<dbReference type="InterPro" id="IPR036869">
    <property type="entry name" value="J_dom_sf"/>
</dbReference>
<organism evidence="5 6">
    <name type="scientific">Solirubrum puertoriconensis</name>
    <dbReference type="NCBI Taxonomy" id="1751427"/>
    <lineage>
        <taxon>Bacteria</taxon>
        <taxon>Pseudomonadati</taxon>
        <taxon>Bacteroidota</taxon>
        <taxon>Cytophagia</taxon>
        <taxon>Cytophagales</taxon>
    </lineage>
</organism>
<evidence type="ECO:0000313" key="6">
    <source>
        <dbReference type="Proteomes" id="UP000054223"/>
    </source>
</evidence>
<keyword evidence="3" id="KW-1133">Transmembrane helix</keyword>
<dbReference type="PROSITE" id="PS50005">
    <property type="entry name" value="TPR"/>
    <property type="match status" value="2"/>
</dbReference>
<dbReference type="Gene3D" id="1.10.287.110">
    <property type="entry name" value="DnaJ domain"/>
    <property type="match status" value="1"/>
</dbReference>
<feature type="transmembrane region" description="Helical" evidence="3">
    <location>
        <begin position="129"/>
        <end position="150"/>
    </location>
</feature>
<dbReference type="PANTHER" id="PTHR44200">
    <property type="entry name" value="DNAJ HOMOLOG SUBFAMILY C MEMBER 7"/>
    <property type="match status" value="1"/>
</dbReference>
<dbReference type="Pfam" id="PF00226">
    <property type="entry name" value="DnaJ"/>
    <property type="match status" value="1"/>
</dbReference>
<feature type="domain" description="J" evidence="4">
    <location>
        <begin position="4"/>
        <end position="69"/>
    </location>
</feature>
<dbReference type="SMART" id="SM00028">
    <property type="entry name" value="TPR"/>
    <property type="match status" value="3"/>
</dbReference>
<dbReference type="PRINTS" id="PR00625">
    <property type="entry name" value="JDOMAIN"/>
</dbReference>
<dbReference type="OrthoDB" id="1495940at2"/>
<evidence type="ECO:0000256" key="2">
    <source>
        <dbReference type="SAM" id="MobiDB-lite"/>
    </source>
</evidence>
<dbReference type="Pfam" id="PF13181">
    <property type="entry name" value="TPR_8"/>
    <property type="match status" value="1"/>
</dbReference>
<dbReference type="AlphaFoldDB" id="A0A9X0HHJ3"/>
<dbReference type="PANTHER" id="PTHR44200:SF1">
    <property type="entry name" value="DNAJ HOMOLOG SUBFAMILY C MEMBER 7"/>
    <property type="match status" value="1"/>
</dbReference>
<dbReference type="Pfam" id="PF00515">
    <property type="entry name" value="TPR_1"/>
    <property type="match status" value="1"/>
</dbReference>
<name>A0A9X0HHJ3_SOLP1</name>
<dbReference type="CDD" id="cd06257">
    <property type="entry name" value="DnaJ"/>
    <property type="match status" value="1"/>
</dbReference>
<dbReference type="InterPro" id="IPR019734">
    <property type="entry name" value="TPR_rpt"/>
</dbReference>
<proteinExistence type="predicted"/>
<feature type="repeat" description="TPR" evidence="1">
    <location>
        <begin position="300"/>
        <end position="333"/>
    </location>
</feature>
<gene>
    <name evidence="5" type="ORF">ASU33_01190</name>
</gene>